<feature type="region of interest" description="Disordered" evidence="1">
    <location>
        <begin position="28"/>
        <end position="79"/>
    </location>
</feature>
<dbReference type="AlphaFoldDB" id="A0AA40FSV5"/>
<feature type="compositionally biased region" description="Polar residues" evidence="1">
    <location>
        <begin position="38"/>
        <end position="52"/>
    </location>
</feature>
<dbReference type="EMBL" id="JAHYIQ010000018">
    <property type="protein sequence ID" value="KAK1124422.1"/>
    <property type="molecule type" value="Genomic_DNA"/>
</dbReference>
<evidence type="ECO:0000313" key="3">
    <source>
        <dbReference type="Proteomes" id="UP001177670"/>
    </source>
</evidence>
<proteinExistence type="predicted"/>
<reference evidence="2" key="1">
    <citation type="submission" date="2021-10" db="EMBL/GenBank/DDBJ databases">
        <title>Melipona bicolor Genome sequencing and assembly.</title>
        <authorList>
            <person name="Araujo N.S."/>
            <person name="Arias M.C."/>
        </authorList>
    </citation>
    <scope>NUCLEOTIDE SEQUENCE</scope>
    <source>
        <strain evidence="2">USP_2M_L1-L4_2017</strain>
        <tissue evidence="2">Whole body</tissue>
    </source>
</reference>
<accession>A0AA40FSV5</accession>
<evidence type="ECO:0000313" key="2">
    <source>
        <dbReference type="EMBL" id="KAK1124422.1"/>
    </source>
</evidence>
<gene>
    <name evidence="2" type="ORF">K0M31_006782</name>
</gene>
<dbReference type="Proteomes" id="UP001177670">
    <property type="component" value="Unassembled WGS sequence"/>
</dbReference>
<organism evidence="2 3">
    <name type="scientific">Melipona bicolor</name>
    <dbReference type="NCBI Taxonomy" id="60889"/>
    <lineage>
        <taxon>Eukaryota</taxon>
        <taxon>Metazoa</taxon>
        <taxon>Ecdysozoa</taxon>
        <taxon>Arthropoda</taxon>
        <taxon>Hexapoda</taxon>
        <taxon>Insecta</taxon>
        <taxon>Pterygota</taxon>
        <taxon>Neoptera</taxon>
        <taxon>Endopterygota</taxon>
        <taxon>Hymenoptera</taxon>
        <taxon>Apocrita</taxon>
        <taxon>Aculeata</taxon>
        <taxon>Apoidea</taxon>
        <taxon>Anthophila</taxon>
        <taxon>Apidae</taxon>
        <taxon>Melipona</taxon>
    </lineage>
</organism>
<name>A0AA40FSV5_9HYME</name>
<feature type="compositionally biased region" description="Basic and acidic residues" evidence="1">
    <location>
        <begin position="28"/>
        <end position="37"/>
    </location>
</feature>
<evidence type="ECO:0000256" key="1">
    <source>
        <dbReference type="SAM" id="MobiDB-lite"/>
    </source>
</evidence>
<keyword evidence="3" id="KW-1185">Reference proteome</keyword>
<protein>
    <submittedName>
        <fullName evidence="2">Uncharacterized protein</fullName>
    </submittedName>
</protein>
<comment type="caution">
    <text evidence="2">The sequence shown here is derived from an EMBL/GenBank/DDBJ whole genome shotgun (WGS) entry which is preliminary data.</text>
</comment>
<sequence length="79" mass="9042">METLKPNIPTHNKFGILAECLMNDVEHTNDNKADNKNTETQTHSSITTNQSKVKLPPIYIHKNYPKLPETTRSPENKIQ</sequence>